<dbReference type="KEGG" id="nmes:H9L09_13455"/>
<sequence>MEQIRLDRRRFLRLTGGAAALGSVAWAGKSLFPEPAEAALGAPDLYLGGTDGWIHLPPTPAIAPFHPDPLAPPGLTTYIFGFRNLTGLTDIQAQAQKYHAQHSAPLFWARQFDPAQPVDFKVQLTNLGLQLRPDLFDAHTLHWHGFRNVIPFFDGEPSGSVSVPAGRSMTYVYRPRDPGTYMYHCHVEDVEHVHMGMTGLVFVRPLKGDNYLYNDPAGTPPERSTQFDREFAMFCSEVWAEAHWADAHIQLPEWSDYHADFALLNGRVYPDTLAPNGSIDPFHQVVAPDGDLIAPAGRPDLKYQPHSSLVTCNAGDRVALRFANLGFRESAMTLSGIPMRVVGRDATPMRGRDGTDTSYETETLNMGPGESYDVLFTAPAHAGGTPYDTYMLYNRNLLRSNNLAPGGFGGQATEVRVYPTGTVHAQAYPNDLGV</sequence>
<name>A0A7G9R7K3_9ACTN</name>
<proteinExistence type="predicted"/>
<dbReference type="InterPro" id="IPR045087">
    <property type="entry name" value="Cu-oxidase_fam"/>
</dbReference>
<dbReference type="EMBL" id="CP060713">
    <property type="protein sequence ID" value="QNN51578.1"/>
    <property type="molecule type" value="Genomic_DNA"/>
</dbReference>
<dbReference type="InterPro" id="IPR008972">
    <property type="entry name" value="Cupredoxin"/>
</dbReference>
<dbReference type="RefSeq" id="WP_187577414.1">
    <property type="nucleotide sequence ID" value="NZ_CP060713.1"/>
</dbReference>
<dbReference type="GO" id="GO:0005507">
    <property type="term" value="F:copper ion binding"/>
    <property type="evidence" value="ECO:0007669"/>
    <property type="project" value="InterPro"/>
</dbReference>
<keyword evidence="4" id="KW-1185">Reference proteome</keyword>
<organism evidence="3 4">
    <name type="scientific">Nocardioides mesophilus</name>
    <dbReference type="NCBI Taxonomy" id="433659"/>
    <lineage>
        <taxon>Bacteria</taxon>
        <taxon>Bacillati</taxon>
        <taxon>Actinomycetota</taxon>
        <taxon>Actinomycetes</taxon>
        <taxon>Propionibacteriales</taxon>
        <taxon>Nocardioidaceae</taxon>
        <taxon>Nocardioides</taxon>
    </lineage>
</organism>
<reference evidence="3 4" key="1">
    <citation type="submission" date="2020-08" db="EMBL/GenBank/DDBJ databases">
        <title>Genome sequence of Nocardioides mesophilus KACC 16243T.</title>
        <authorList>
            <person name="Hyun D.-W."/>
            <person name="Bae J.-W."/>
        </authorList>
    </citation>
    <scope>NUCLEOTIDE SEQUENCE [LARGE SCALE GENOMIC DNA]</scope>
    <source>
        <strain evidence="3 4">KACC 16243</strain>
    </source>
</reference>
<gene>
    <name evidence="3" type="ORF">H9L09_13455</name>
</gene>
<dbReference type="PROSITE" id="PS51318">
    <property type="entry name" value="TAT"/>
    <property type="match status" value="1"/>
</dbReference>
<feature type="domain" description="Plastocyanin-like" evidence="1">
    <location>
        <begin position="308"/>
        <end position="394"/>
    </location>
</feature>
<dbReference type="Gene3D" id="2.60.40.420">
    <property type="entry name" value="Cupredoxins - blue copper proteins"/>
    <property type="match status" value="1"/>
</dbReference>
<evidence type="ECO:0000259" key="1">
    <source>
        <dbReference type="Pfam" id="PF00394"/>
    </source>
</evidence>
<evidence type="ECO:0000259" key="2">
    <source>
        <dbReference type="Pfam" id="PF07732"/>
    </source>
</evidence>
<evidence type="ECO:0000313" key="3">
    <source>
        <dbReference type="EMBL" id="QNN51578.1"/>
    </source>
</evidence>
<dbReference type="Proteomes" id="UP000515947">
    <property type="component" value="Chromosome"/>
</dbReference>
<dbReference type="GO" id="GO:0016491">
    <property type="term" value="F:oxidoreductase activity"/>
    <property type="evidence" value="ECO:0007669"/>
    <property type="project" value="TreeGrafter"/>
</dbReference>
<protein>
    <submittedName>
        <fullName evidence="3">Multicopper oxidase domain-containing protein</fullName>
    </submittedName>
</protein>
<dbReference type="Pfam" id="PF00394">
    <property type="entry name" value="Cu-oxidase"/>
    <property type="match status" value="1"/>
</dbReference>
<dbReference type="InterPro" id="IPR011707">
    <property type="entry name" value="Cu-oxidase-like_N"/>
</dbReference>
<dbReference type="AlphaFoldDB" id="A0A7G9R7K3"/>
<accession>A0A7G9R7K3</accession>
<feature type="domain" description="Plastocyanin-like" evidence="2">
    <location>
        <begin position="137"/>
        <end position="205"/>
    </location>
</feature>
<dbReference type="InterPro" id="IPR001117">
    <property type="entry name" value="Cu-oxidase_2nd"/>
</dbReference>
<evidence type="ECO:0000313" key="4">
    <source>
        <dbReference type="Proteomes" id="UP000515947"/>
    </source>
</evidence>
<dbReference type="PANTHER" id="PTHR11709">
    <property type="entry name" value="MULTI-COPPER OXIDASE"/>
    <property type="match status" value="1"/>
</dbReference>
<dbReference type="InterPro" id="IPR006311">
    <property type="entry name" value="TAT_signal"/>
</dbReference>
<dbReference type="SUPFAM" id="SSF49503">
    <property type="entry name" value="Cupredoxins"/>
    <property type="match status" value="2"/>
</dbReference>
<dbReference type="Pfam" id="PF07732">
    <property type="entry name" value="Cu-oxidase_3"/>
    <property type="match status" value="1"/>
</dbReference>